<keyword evidence="1" id="KW-0732">Signal</keyword>
<evidence type="ECO:0000256" key="1">
    <source>
        <dbReference type="SAM" id="SignalP"/>
    </source>
</evidence>
<evidence type="ECO:0000313" key="2">
    <source>
        <dbReference type="EMBL" id="DBA21207.1"/>
    </source>
</evidence>
<evidence type="ECO:0000313" key="3">
    <source>
        <dbReference type="Proteomes" id="UP001181693"/>
    </source>
</evidence>
<accession>A0AAV3A463</accession>
<reference evidence="2" key="1">
    <citation type="thesis" date="2020" institute="ProQuest LLC" country="789 East Eisenhower Parkway, Ann Arbor, MI, USA">
        <title>Comparative Genomics and Chromosome Evolution.</title>
        <authorList>
            <person name="Mudd A.B."/>
        </authorList>
    </citation>
    <scope>NUCLEOTIDE SEQUENCE</scope>
    <source>
        <strain evidence="2">1538</strain>
        <tissue evidence="2">Blood</tissue>
    </source>
</reference>
<keyword evidence="3" id="KW-1185">Reference proteome</keyword>
<proteinExistence type="predicted"/>
<dbReference type="Proteomes" id="UP001181693">
    <property type="component" value="Unassembled WGS sequence"/>
</dbReference>
<name>A0AAV3A463_PYXAD</name>
<feature type="chain" id="PRO_5043741236" description="Secreted protein" evidence="1">
    <location>
        <begin position="17"/>
        <end position="88"/>
    </location>
</feature>
<feature type="signal peptide" evidence="1">
    <location>
        <begin position="1"/>
        <end position="16"/>
    </location>
</feature>
<sequence length="88" mass="9700">MFCLLVVLSTTTTVLNHYKLLETFFWLVEEIKLLRCMLCTNLLSNLSPKTNAGLCPLSAHGIICIHAVGSIRNFVKGILLLLPASSLL</sequence>
<organism evidence="2 3">
    <name type="scientific">Pyxicephalus adspersus</name>
    <name type="common">African bullfrog</name>
    <dbReference type="NCBI Taxonomy" id="30357"/>
    <lineage>
        <taxon>Eukaryota</taxon>
        <taxon>Metazoa</taxon>
        <taxon>Chordata</taxon>
        <taxon>Craniata</taxon>
        <taxon>Vertebrata</taxon>
        <taxon>Euteleostomi</taxon>
        <taxon>Amphibia</taxon>
        <taxon>Batrachia</taxon>
        <taxon>Anura</taxon>
        <taxon>Neobatrachia</taxon>
        <taxon>Ranoidea</taxon>
        <taxon>Pyxicephalidae</taxon>
        <taxon>Pyxicephalinae</taxon>
        <taxon>Pyxicephalus</taxon>
    </lineage>
</organism>
<comment type="caution">
    <text evidence="2">The sequence shown here is derived from an EMBL/GenBank/DDBJ whole genome shotgun (WGS) entry which is preliminary data.</text>
</comment>
<dbReference type="EMBL" id="DYDO01000007">
    <property type="protein sequence ID" value="DBA21207.1"/>
    <property type="molecule type" value="Genomic_DNA"/>
</dbReference>
<protein>
    <recommendedName>
        <fullName evidence="4">Secreted protein</fullName>
    </recommendedName>
</protein>
<evidence type="ECO:0008006" key="4">
    <source>
        <dbReference type="Google" id="ProtNLM"/>
    </source>
</evidence>
<gene>
    <name evidence="2" type="ORF">GDO54_017891</name>
</gene>
<dbReference type="AlphaFoldDB" id="A0AAV3A463"/>